<sequence length="89" mass="10417">MQIEIVIAVAFLFFSILAVLSAFNEEDDAEVPMEDFAMLLLKQYRALKSLPIDQRGDAYSEWEQRFNHYCARLDNSTEKEKSFKLHIVK</sequence>
<reference evidence="1 2" key="1">
    <citation type="submission" date="2023-05" db="EMBL/GenBank/DDBJ databases">
        <title>Pseudoalteromonas ardens sp. nov., Pseudoalteromonas obscura sp. nov., and Pseudoalteromonas umbrosa sp. nov., isolated from the coral Montipora capitata.</title>
        <authorList>
            <person name="Thomas E.M."/>
            <person name="Smith E.M."/>
            <person name="Papke E."/>
            <person name="Shlafstein M.D."/>
            <person name="Oline D.K."/>
            <person name="Videau P."/>
            <person name="Saw J.H."/>
            <person name="Strangman W.K."/>
            <person name="Ushijima B."/>
        </authorList>
    </citation>
    <scope>NUCLEOTIDE SEQUENCE [LARGE SCALE GENOMIC DNA]</scope>
    <source>
        <strain evidence="1 2">P94</strain>
    </source>
</reference>
<accession>A0ABT7EK45</accession>
<evidence type="ECO:0000313" key="2">
    <source>
        <dbReference type="Proteomes" id="UP001231915"/>
    </source>
</evidence>
<organism evidence="1 2">
    <name type="scientific">Pseudoalteromonas obscura</name>
    <dbReference type="NCBI Taxonomy" id="3048491"/>
    <lineage>
        <taxon>Bacteria</taxon>
        <taxon>Pseudomonadati</taxon>
        <taxon>Pseudomonadota</taxon>
        <taxon>Gammaproteobacteria</taxon>
        <taxon>Alteromonadales</taxon>
        <taxon>Pseudoalteromonadaceae</taxon>
        <taxon>Pseudoalteromonas</taxon>
    </lineage>
</organism>
<dbReference type="Proteomes" id="UP001231915">
    <property type="component" value="Unassembled WGS sequence"/>
</dbReference>
<keyword evidence="2" id="KW-1185">Reference proteome</keyword>
<comment type="caution">
    <text evidence="1">The sequence shown here is derived from an EMBL/GenBank/DDBJ whole genome shotgun (WGS) entry which is preliminary data.</text>
</comment>
<gene>
    <name evidence="1" type="ORF">QNM18_10175</name>
</gene>
<name>A0ABT7EK45_9GAMM</name>
<dbReference type="EMBL" id="JASJUT010000003">
    <property type="protein sequence ID" value="MDK2595410.1"/>
    <property type="molecule type" value="Genomic_DNA"/>
</dbReference>
<proteinExistence type="predicted"/>
<dbReference type="RefSeq" id="WP_284137118.1">
    <property type="nucleotide sequence ID" value="NZ_JASJUT010000003.1"/>
</dbReference>
<protein>
    <recommendedName>
        <fullName evidence="3">Orphan protein</fullName>
    </recommendedName>
</protein>
<evidence type="ECO:0000313" key="1">
    <source>
        <dbReference type="EMBL" id="MDK2595410.1"/>
    </source>
</evidence>
<evidence type="ECO:0008006" key="3">
    <source>
        <dbReference type="Google" id="ProtNLM"/>
    </source>
</evidence>